<proteinExistence type="predicted"/>
<dbReference type="Proteomes" id="UP000243797">
    <property type="component" value="Unassembled WGS sequence"/>
</dbReference>
<evidence type="ECO:0000313" key="4">
    <source>
        <dbReference type="EMBL" id="PNS14250.1"/>
    </source>
</evidence>
<dbReference type="PANTHER" id="PTHR31956:SF15">
    <property type="entry name" value="ACID PHOSPHATASE PHOA"/>
    <property type="match status" value="1"/>
</dbReference>
<organism evidence="4 5">
    <name type="scientific">Sphaceloma murrayae</name>
    <dbReference type="NCBI Taxonomy" id="2082308"/>
    <lineage>
        <taxon>Eukaryota</taxon>
        <taxon>Fungi</taxon>
        <taxon>Dikarya</taxon>
        <taxon>Ascomycota</taxon>
        <taxon>Pezizomycotina</taxon>
        <taxon>Dothideomycetes</taxon>
        <taxon>Dothideomycetidae</taxon>
        <taxon>Myriangiales</taxon>
        <taxon>Elsinoaceae</taxon>
        <taxon>Sphaceloma</taxon>
    </lineage>
</organism>
<dbReference type="Pfam" id="PF04185">
    <property type="entry name" value="Phosphoesterase"/>
    <property type="match status" value="1"/>
</dbReference>
<protein>
    <recommendedName>
        <fullName evidence="6">Acid phosphatase</fullName>
    </recommendedName>
</protein>
<sequence length="442" mass="48564">MDRAGSPVHQRMASLEGPVDDEPRPRWLQKKTGNVGELLVVLMLSSLALVAFVLAGTGIAQNTATRPADVQAAQATARTDSPTSAIKGKAFDRFVTIWLENTDYEAAAADPNLLWLASKGVKLTNHFGVTHPSEPNYVASIGGDNFGMDNDNFNKVAPNVSTIIDLLEDKGISWGEYQEDMPYSGFTGQAWVNQKTKANDYVRKHNPAVIYDSNISLDRLARQKNLTMFQRDLVNNKLPQWLFVTPNMTSDGHDTSVTTAGAWTRTFLTPLLSSPNFMKRTLVLITFDENHTYTRANRVFSILLGDAIPSSLIGSTDATFYSHYSSLSTVEANWDLHTLGRWDVGANVFDFVAKITGDTNSAFDAATASKPTRFLNQSFAGPFNSDRKMTYPVPNVSLVRNQRTVLPAIKNVWGSQALQSKSYYQNTPVIPDAGSPPAGWST</sequence>
<name>A0A2K1QH72_9PEZI</name>
<dbReference type="InterPro" id="IPR017850">
    <property type="entry name" value="Alkaline_phosphatase_core_sf"/>
</dbReference>
<dbReference type="GO" id="GO:0009395">
    <property type="term" value="P:phospholipid catabolic process"/>
    <property type="evidence" value="ECO:0007669"/>
    <property type="project" value="TreeGrafter"/>
</dbReference>
<feature type="region of interest" description="Disordered" evidence="2">
    <location>
        <begin position="1"/>
        <end position="26"/>
    </location>
</feature>
<evidence type="ECO:0000256" key="3">
    <source>
        <dbReference type="SAM" id="Phobius"/>
    </source>
</evidence>
<reference evidence="4 5" key="1">
    <citation type="submission" date="2017-06" db="EMBL/GenBank/DDBJ databases">
        <title>Draft genome sequence of a variant of Elsinoe murrayae.</title>
        <authorList>
            <person name="Cheng Q."/>
        </authorList>
    </citation>
    <scope>NUCLEOTIDE SEQUENCE [LARGE SCALE GENOMIC DNA]</scope>
    <source>
        <strain evidence="4 5">CQ-2017a</strain>
    </source>
</reference>
<keyword evidence="3" id="KW-0812">Transmembrane</keyword>
<evidence type="ECO:0000256" key="2">
    <source>
        <dbReference type="SAM" id="MobiDB-lite"/>
    </source>
</evidence>
<evidence type="ECO:0008006" key="6">
    <source>
        <dbReference type="Google" id="ProtNLM"/>
    </source>
</evidence>
<dbReference type="AlphaFoldDB" id="A0A2K1QH72"/>
<dbReference type="PANTHER" id="PTHR31956">
    <property type="entry name" value="NON-SPECIFIC PHOSPHOLIPASE C4-RELATED"/>
    <property type="match status" value="1"/>
</dbReference>
<dbReference type="GO" id="GO:0016788">
    <property type="term" value="F:hydrolase activity, acting on ester bonds"/>
    <property type="evidence" value="ECO:0007669"/>
    <property type="project" value="InterPro"/>
</dbReference>
<dbReference type="OrthoDB" id="5135119at2759"/>
<gene>
    <name evidence="4" type="ORF">CAC42_6763</name>
</gene>
<feature type="transmembrane region" description="Helical" evidence="3">
    <location>
        <begin position="38"/>
        <end position="60"/>
    </location>
</feature>
<dbReference type="Gene3D" id="3.40.720.10">
    <property type="entry name" value="Alkaline Phosphatase, subunit A"/>
    <property type="match status" value="1"/>
</dbReference>
<dbReference type="EMBL" id="NKHZ01000088">
    <property type="protein sequence ID" value="PNS14250.1"/>
    <property type="molecule type" value="Genomic_DNA"/>
</dbReference>
<dbReference type="FunFam" id="3.40.720.10:FF:000064">
    <property type="entry name" value="Probable acid phosphatase Pho610"/>
    <property type="match status" value="1"/>
</dbReference>
<keyword evidence="3" id="KW-0472">Membrane</keyword>
<keyword evidence="1" id="KW-0378">Hydrolase</keyword>
<comment type="caution">
    <text evidence="4">The sequence shown here is derived from an EMBL/GenBank/DDBJ whole genome shotgun (WGS) entry which is preliminary data.</text>
</comment>
<dbReference type="InParanoid" id="A0A2K1QH72"/>
<evidence type="ECO:0000313" key="5">
    <source>
        <dbReference type="Proteomes" id="UP000243797"/>
    </source>
</evidence>
<dbReference type="InterPro" id="IPR007312">
    <property type="entry name" value="Phosphoesterase"/>
</dbReference>
<dbReference type="STRING" id="2082308.A0A2K1QH72"/>
<keyword evidence="3" id="KW-1133">Transmembrane helix</keyword>
<accession>A0A2K1QH72</accession>
<keyword evidence="5" id="KW-1185">Reference proteome</keyword>
<evidence type="ECO:0000256" key="1">
    <source>
        <dbReference type="ARBA" id="ARBA00022801"/>
    </source>
</evidence>